<dbReference type="Proteomes" id="UP000241074">
    <property type="component" value="Chromosome"/>
</dbReference>
<reference evidence="1 2" key="1">
    <citation type="submission" date="2018-03" db="EMBL/GenBank/DDBJ databases">
        <title>Ahniella affigens gen. nov., sp. nov., a gammaproteobacterium isolated from sandy soil near a stream.</title>
        <authorList>
            <person name="Ko Y."/>
            <person name="Kim J.-H."/>
        </authorList>
    </citation>
    <scope>NUCLEOTIDE SEQUENCE [LARGE SCALE GENOMIC DNA]</scope>
    <source>
        <strain evidence="1 2">D13</strain>
    </source>
</reference>
<evidence type="ECO:0000313" key="2">
    <source>
        <dbReference type="Proteomes" id="UP000241074"/>
    </source>
</evidence>
<dbReference type="EMBL" id="CP027860">
    <property type="protein sequence ID" value="AVP96788.1"/>
    <property type="molecule type" value="Genomic_DNA"/>
</dbReference>
<accession>A0A2P1PPP0</accession>
<evidence type="ECO:0000313" key="1">
    <source>
        <dbReference type="EMBL" id="AVP96788.1"/>
    </source>
</evidence>
<gene>
    <name evidence="1" type="ORF">C7S18_06055</name>
</gene>
<organism evidence="1 2">
    <name type="scientific">Ahniella affigens</name>
    <dbReference type="NCBI Taxonomy" id="2021234"/>
    <lineage>
        <taxon>Bacteria</taxon>
        <taxon>Pseudomonadati</taxon>
        <taxon>Pseudomonadota</taxon>
        <taxon>Gammaproteobacteria</taxon>
        <taxon>Lysobacterales</taxon>
        <taxon>Rhodanobacteraceae</taxon>
        <taxon>Ahniella</taxon>
    </lineage>
</organism>
<dbReference type="KEGG" id="xba:C7S18_06055"/>
<keyword evidence="2" id="KW-1185">Reference proteome</keyword>
<dbReference type="AlphaFoldDB" id="A0A2P1PPP0"/>
<proteinExistence type="predicted"/>
<name>A0A2P1PPP0_9GAMM</name>
<reference evidence="1 2" key="2">
    <citation type="submission" date="2018-03" db="EMBL/GenBank/DDBJ databases">
        <authorList>
            <person name="Keele B.F."/>
        </authorList>
    </citation>
    <scope>NUCLEOTIDE SEQUENCE [LARGE SCALE GENOMIC DNA]</scope>
    <source>
        <strain evidence="1 2">D13</strain>
    </source>
</reference>
<protein>
    <submittedName>
        <fullName evidence="1">Uncharacterized protein</fullName>
    </submittedName>
</protein>
<sequence length="185" mass="20836">MAAARVLLFVAVCALLLAWTVLQFSGLGANLFIQADSRGYTRLIPPFAAGCCLIQTLGIMTQAARQALAARFDLPCSVAMQYWEWEVADPDRFEEFLKAYTPELPVDQRLALMEILVQCVEDSDSEAKLATCWQRIKPLLEKNFNLHAETIQYWACLEAGQLDEMWRISILMRQVKSQTAADDDA</sequence>